<dbReference type="PROSITE" id="PS51192">
    <property type="entry name" value="HELICASE_ATP_BIND_1"/>
    <property type="match status" value="1"/>
</dbReference>
<dbReference type="EMBL" id="PDKD01000001">
    <property type="protein sequence ID" value="RXJ92996.1"/>
    <property type="molecule type" value="Genomic_DNA"/>
</dbReference>
<dbReference type="EMBL" id="CP031367">
    <property type="protein sequence ID" value="AXK48328.1"/>
    <property type="molecule type" value="Genomic_DNA"/>
</dbReference>
<dbReference type="GO" id="GO:0005829">
    <property type="term" value="C:cytosol"/>
    <property type="evidence" value="ECO:0007669"/>
    <property type="project" value="TreeGrafter"/>
</dbReference>
<dbReference type="CDD" id="cd00268">
    <property type="entry name" value="DEADc"/>
    <property type="match status" value="1"/>
</dbReference>
<dbReference type="InterPro" id="IPR012677">
    <property type="entry name" value="Nucleotide-bd_a/b_plait_sf"/>
</dbReference>
<dbReference type="PANTHER" id="PTHR47959">
    <property type="entry name" value="ATP-DEPENDENT RNA HELICASE RHLE-RELATED"/>
    <property type="match status" value="1"/>
</dbReference>
<feature type="domain" description="Helicase C-terminal" evidence="9">
    <location>
        <begin position="229"/>
        <end position="377"/>
    </location>
</feature>
<evidence type="ECO:0000256" key="2">
    <source>
        <dbReference type="ARBA" id="ARBA00022801"/>
    </source>
</evidence>
<dbReference type="Pfam" id="PF00270">
    <property type="entry name" value="DEAD"/>
    <property type="match status" value="1"/>
</dbReference>
<evidence type="ECO:0000256" key="3">
    <source>
        <dbReference type="ARBA" id="ARBA00022806"/>
    </source>
</evidence>
<dbReference type="GO" id="GO:0003676">
    <property type="term" value="F:nucleic acid binding"/>
    <property type="evidence" value="ECO:0007669"/>
    <property type="project" value="InterPro"/>
</dbReference>
<keyword evidence="4 7" id="KW-0067">ATP-binding</keyword>
<feature type="short sequence motif" description="Q motif" evidence="6">
    <location>
        <begin position="1"/>
        <end position="29"/>
    </location>
</feature>
<dbReference type="AlphaFoldDB" id="A0AAD0QI54"/>
<dbReference type="NCBIfam" id="NF008744">
    <property type="entry name" value="PRK11776.1"/>
    <property type="match status" value="1"/>
</dbReference>
<organism evidence="11 13">
    <name type="scientific">Aliarcobacter trophiarum LMG 25534</name>
    <dbReference type="NCBI Taxonomy" id="1032241"/>
    <lineage>
        <taxon>Bacteria</taxon>
        <taxon>Pseudomonadati</taxon>
        <taxon>Campylobacterota</taxon>
        <taxon>Epsilonproteobacteria</taxon>
        <taxon>Campylobacterales</taxon>
        <taxon>Arcobacteraceae</taxon>
        <taxon>Aliarcobacter</taxon>
    </lineage>
</organism>
<protein>
    <submittedName>
        <fullName evidence="12">ATP-dependent RNA helicase DbpA</fullName>
    </submittedName>
    <submittedName>
        <fullName evidence="11">DEAD-box ATP-dependent RNA helicase</fullName>
    </submittedName>
</protein>
<accession>A0AAD0QI54</accession>
<dbReference type="GO" id="GO:0003724">
    <property type="term" value="F:RNA helicase activity"/>
    <property type="evidence" value="ECO:0007669"/>
    <property type="project" value="InterPro"/>
</dbReference>
<gene>
    <name evidence="11" type="ORF">ATR_0444</name>
    <name evidence="12" type="ORF">CRU87_00490</name>
</gene>
<dbReference type="PROSITE" id="PS51195">
    <property type="entry name" value="Q_MOTIF"/>
    <property type="match status" value="1"/>
</dbReference>
<dbReference type="SUPFAM" id="SSF52540">
    <property type="entry name" value="P-loop containing nucleoside triphosphate hydrolases"/>
    <property type="match status" value="1"/>
</dbReference>
<dbReference type="KEGG" id="atp:ATR_0444"/>
<comment type="similarity">
    <text evidence="5 7">Belongs to the DEAD box helicase family.</text>
</comment>
<dbReference type="SMART" id="SM00490">
    <property type="entry name" value="HELICc"/>
    <property type="match status" value="1"/>
</dbReference>
<evidence type="ECO:0000313" key="12">
    <source>
        <dbReference type="EMBL" id="RXJ92996.1"/>
    </source>
</evidence>
<dbReference type="CDD" id="cd18787">
    <property type="entry name" value="SF2_C_DEAD"/>
    <property type="match status" value="1"/>
</dbReference>
<dbReference type="InterPro" id="IPR044742">
    <property type="entry name" value="DEAD/DEAH_RhlB"/>
</dbReference>
<evidence type="ECO:0000256" key="1">
    <source>
        <dbReference type="ARBA" id="ARBA00022741"/>
    </source>
</evidence>
<evidence type="ECO:0000259" key="9">
    <source>
        <dbReference type="PROSITE" id="PS51194"/>
    </source>
</evidence>
<feature type="domain" description="Helicase ATP-binding" evidence="8">
    <location>
        <begin position="32"/>
        <end position="203"/>
    </location>
</feature>
<dbReference type="PROSITE" id="PS51194">
    <property type="entry name" value="HELICASE_CTER"/>
    <property type="match status" value="1"/>
</dbReference>
<evidence type="ECO:0000256" key="5">
    <source>
        <dbReference type="ARBA" id="ARBA00038437"/>
    </source>
</evidence>
<feature type="domain" description="DEAD-box RNA helicase Q" evidence="10">
    <location>
        <begin position="1"/>
        <end position="29"/>
    </location>
</feature>
<evidence type="ECO:0000313" key="13">
    <source>
        <dbReference type="Proteomes" id="UP000254504"/>
    </source>
</evidence>
<evidence type="ECO:0000313" key="14">
    <source>
        <dbReference type="Proteomes" id="UP000289132"/>
    </source>
</evidence>
<dbReference type="GO" id="GO:0016787">
    <property type="term" value="F:hydrolase activity"/>
    <property type="evidence" value="ECO:0007669"/>
    <property type="project" value="UniProtKB-KW"/>
</dbReference>
<keyword evidence="1 7" id="KW-0547">Nucleotide-binding</keyword>
<evidence type="ECO:0000259" key="10">
    <source>
        <dbReference type="PROSITE" id="PS51195"/>
    </source>
</evidence>
<dbReference type="SMART" id="SM00487">
    <property type="entry name" value="DEXDc"/>
    <property type="match status" value="1"/>
</dbReference>
<dbReference type="InterPro" id="IPR014001">
    <property type="entry name" value="Helicase_ATP-bd"/>
</dbReference>
<dbReference type="Proteomes" id="UP000289132">
    <property type="component" value="Unassembled WGS sequence"/>
</dbReference>
<sequence length="455" mass="51541">MIFRDLNLDENLVENLDGLGYKTLTPIQESSLKYSLEKRDLLARAQTGSGKTLAFCLPVINSLNKNKYRVQSLILAPTRELATQIAIAIREILRTTPNIKVLTLCGGVPYRPQVVSLEHEAHIVVGTAGRVLKHINEGNLKLENINSFVLDEADKMLDMGFFDDISKICSLLPKQRQTLLFSATFSNEIKNLALEFLNNPITIEIEDVEKSSIKQVFYEVSSRDLKDDLIEKLIKKYQASSTIIFCNQKITCEELADTLFERDIDTVTLHSDLDQKQRDETLTIFSNKSYPVLIASDVASRGIDINDIDLVINYDLALNYKIHTHRIGRTARAGKGGVATTFVLPNEFKSALEIKEHFPEILFEDEQEIIFDSSFEIDSIFRSIFINGGKKQKLRKGDILGSLTAGIGLDKDDIGKIDLFDFCSFVAVKKEKLQFVLEKLRNTKIKGKFYRVYEK</sequence>
<evidence type="ECO:0000313" key="11">
    <source>
        <dbReference type="EMBL" id="AXK48328.1"/>
    </source>
</evidence>
<reference evidence="11 13" key="2">
    <citation type="submission" date="2018-07" db="EMBL/GenBank/DDBJ databases">
        <title>Complete genome of the Arcobacter trophiarum type strain LMG 25534.</title>
        <authorList>
            <person name="Miller W.G."/>
            <person name="Yee E."/>
        </authorList>
    </citation>
    <scope>NUCLEOTIDE SEQUENCE [LARGE SCALE GENOMIC DNA]</scope>
    <source>
        <strain evidence="11 13">LMG 25534</strain>
    </source>
</reference>
<proteinExistence type="inferred from homology"/>
<dbReference type="InterPro" id="IPR027417">
    <property type="entry name" value="P-loop_NTPase"/>
</dbReference>
<evidence type="ECO:0000256" key="6">
    <source>
        <dbReference type="PROSITE-ProRule" id="PRU00552"/>
    </source>
</evidence>
<evidence type="ECO:0000259" key="8">
    <source>
        <dbReference type="PROSITE" id="PS51192"/>
    </source>
</evidence>
<dbReference type="PROSITE" id="PS00039">
    <property type="entry name" value="DEAD_ATP_HELICASE"/>
    <property type="match status" value="1"/>
</dbReference>
<dbReference type="InterPro" id="IPR014014">
    <property type="entry name" value="RNA_helicase_DEAD_Q_motif"/>
</dbReference>
<dbReference type="InterPro" id="IPR050079">
    <property type="entry name" value="DEAD_box_RNA_helicase"/>
</dbReference>
<keyword evidence="3 7" id="KW-0347">Helicase</keyword>
<dbReference type="PANTHER" id="PTHR47959:SF1">
    <property type="entry name" value="ATP-DEPENDENT RNA HELICASE DBPA"/>
    <property type="match status" value="1"/>
</dbReference>
<dbReference type="InterPro" id="IPR011545">
    <property type="entry name" value="DEAD/DEAH_box_helicase_dom"/>
</dbReference>
<keyword evidence="14" id="KW-1185">Reference proteome</keyword>
<keyword evidence="2 7" id="KW-0378">Hydrolase</keyword>
<dbReference type="RefSeq" id="WP_115427870.1">
    <property type="nucleotide sequence ID" value="NZ_CP031367.1"/>
</dbReference>
<dbReference type="Gene3D" id="3.40.50.300">
    <property type="entry name" value="P-loop containing nucleotide triphosphate hydrolases"/>
    <property type="match status" value="2"/>
</dbReference>
<evidence type="ECO:0000256" key="4">
    <source>
        <dbReference type="ARBA" id="ARBA00022840"/>
    </source>
</evidence>
<dbReference type="InterPro" id="IPR000629">
    <property type="entry name" value="RNA-helicase_DEAD-box_CS"/>
</dbReference>
<reference evidence="12 14" key="1">
    <citation type="submission" date="2017-10" db="EMBL/GenBank/DDBJ databases">
        <title>Genomics of the genus Arcobacter.</title>
        <authorList>
            <person name="Perez-Cataluna A."/>
            <person name="Figueras M.J."/>
        </authorList>
    </citation>
    <scope>NUCLEOTIDE SEQUENCE [LARGE SCALE GENOMIC DNA]</scope>
    <source>
        <strain evidence="12 14">LMG 25534</strain>
    </source>
</reference>
<dbReference type="InterPro" id="IPR001650">
    <property type="entry name" value="Helicase_C-like"/>
</dbReference>
<dbReference type="Pfam" id="PF03880">
    <property type="entry name" value="DbpA"/>
    <property type="match status" value="1"/>
</dbReference>
<dbReference type="GO" id="GO:0005524">
    <property type="term" value="F:ATP binding"/>
    <property type="evidence" value="ECO:0007669"/>
    <property type="project" value="UniProtKB-KW"/>
</dbReference>
<evidence type="ECO:0000256" key="7">
    <source>
        <dbReference type="RuleBase" id="RU000492"/>
    </source>
</evidence>
<dbReference type="Gene3D" id="3.30.70.330">
    <property type="match status" value="1"/>
</dbReference>
<dbReference type="InterPro" id="IPR005580">
    <property type="entry name" value="DbpA/CsdA_RNA-bd_dom"/>
</dbReference>
<dbReference type="Proteomes" id="UP000254504">
    <property type="component" value="Chromosome"/>
</dbReference>
<dbReference type="Pfam" id="PF00271">
    <property type="entry name" value="Helicase_C"/>
    <property type="match status" value="1"/>
</dbReference>
<name>A0AAD0QI54_9BACT</name>